<feature type="binding site" evidence="6">
    <location>
        <begin position="183"/>
        <end position="191"/>
    </location>
    <ligand>
        <name>ATP</name>
        <dbReference type="ChEBI" id="CHEBI:30616"/>
    </ligand>
</feature>
<dbReference type="InterPro" id="IPR002698">
    <property type="entry name" value="FTHF_cligase"/>
</dbReference>
<dbReference type="GO" id="GO:0035999">
    <property type="term" value="P:tetrahydrofolate interconversion"/>
    <property type="evidence" value="ECO:0007669"/>
    <property type="project" value="TreeGrafter"/>
</dbReference>
<protein>
    <recommendedName>
        <fullName evidence="5 7">5-formyltetrahydrofolate cyclo-ligase</fullName>
        <ecNumber evidence="5 7">6.3.3.2</ecNumber>
    </recommendedName>
</protein>
<evidence type="ECO:0000256" key="5">
    <source>
        <dbReference type="ARBA" id="ARBA00038966"/>
    </source>
</evidence>
<dbReference type="InterPro" id="IPR024185">
    <property type="entry name" value="FTHF_cligase-like_sf"/>
</dbReference>
<dbReference type="Pfam" id="PF01812">
    <property type="entry name" value="5-FTHF_cyc-lig"/>
    <property type="match status" value="1"/>
</dbReference>
<feature type="binding site" evidence="6">
    <location>
        <position position="85"/>
    </location>
    <ligand>
        <name>substrate</name>
    </ligand>
</feature>
<evidence type="ECO:0000256" key="7">
    <source>
        <dbReference type="RuleBase" id="RU361279"/>
    </source>
</evidence>
<dbReference type="OrthoDB" id="2015992at2759"/>
<evidence type="ECO:0000256" key="6">
    <source>
        <dbReference type="PIRSR" id="PIRSR006806-1"/>
    </source>
</evidence>
<reference evidence="8" key="1">
    <citation type="submission" date="2022-10" db="EMBL/GenBank/DDBJ databases">
        <title>Novel sulphate-reducing endosymbionts in the free-living metamonad Anaeramoeba.</title>
        <authorList>
            <person name="Jerlstrom-Hultqvist J."/>
            <person name="Cepicka I."/>
            <person name="Gallot-Lavallee L."/>
            <person name="Salas-Leiva D."/>
            <person name="Curtis B.A."/>
            <person name="Zahonova K."/>
            <person name="Pipaliya S."/>
            <person name="Dacks J."/>
            <person name="Roger A.J."/>
        </authorList>
    </citation>
    <scope>NUCLEOTIDE SEQUENCE</scope>
    <source>
        <strain evidence="8">BMAN</strain>
    </source>
</reference>
<keyword evidence="2 6" id="KW-0547">Nucleotide-binding</keyword>
<comment type="cofactor">
    <cofactor evidence="7">
        <name>Mg(2+)</name>
        <dbReference type="ChEBI" id="CHEBI:18420"/>
    </cofactor>
</comment>
<keyword evidence="7" id="KW-0479">Metal-binding</keyword>
<evidence type="ECO:0000313" key="8">
    <source>
        <dbReference type="EMBL" id="KAJ5068270.1"/>
    </source>
</evidence>
<comment type="similarity">
    <text evidence="1 7">Belongs to the 5-formyltetrahydrofolate cyclo-ligase family.</text>
</comment>
<keyword evidence="9" id="KW-1185">Reference proteome</keyword>
<keyword evidence="3 6" id="KW-0067">ATP-binding</keyword>
<dbReference type="GO" id="GO:0005524">
    <property type="term" value="F:ATP binding"/>
    <property type="evidence" value="ECO:0007669"/>
    <property type="project" value="UniProtKB-KW"/>
</dbReference>
<feature type="binding site" evidence="6">
    <location>
        <begin position="39"/>
        <end position="43"/>
    </location>
    <ligand>
        <name>ATP</name>
        <dbReference type="ChEBI" id="CHEBI:30616"/>
    </ligand>
</feature>
<name>A0A9Q0LBL0_ANAIG</name>
<evidence type="ECO:0000256" key="4">
    <source>
        <dbReference type="ARBA" id="ARBA00036539"/>
    </source>
</evidence>
<dbReference type="PIRSF" id="PIRSF006806">
    <property type="entry name" value="FTHF_cligase"/>
    <property type="match status" value="1"/>
</dbReference>
<dbReference type="Gene3D" id="3.40.50.10420">
    <property type="entry name" value="NagB/RpiA/CoA transferase-like"/>
    <property type="match status" value="1"/>
</dbReference>
<comment type="caution">
    <text evidence="8">The sequence shown here is derived from an EMBL/GenBank/DDBJ whole genome shotgun (WGS) entry which is preliminary data.</text>
</comment>
<evidence type="ECO:0000256" key="3">
    <source>
        <dbReference type="ARBA" id="ARBA00022840"/>
    </source>
</evidence>
<proteinExistence type="inferred from homology"/>
<dbReference type="NCBIfam" id="TIGR02727">
    <property type="entry name" value="MTHFS_bact"/>
    <property type="match status" value="1"/>
</dbReference>
<dbReference type="GO" id="GO:0046872">
    <property type="term" value="F:metal ion binding"/>
    <property type="evidence" value="ECO:0007669"/>
    <property type="project" value="UniProtKB-KW"/>
</dbReference>
<dbReference type="InterPro" id="IPR037171">
    <property type="entry name" value="NagB/RpiA_transferase-like"/>
</dbReference>
<dbReference type="Proteomes" id="UP001149090">
    <property type="component" value="Unassembled WGS sequence"/>
</dbReference>
<evidence type="ECO:0000313" key="9">
    <source>
        <dbReference type="Proteomes" id="UP001149090"/>
    </source>
</evidence>
<dbReference type="PANTHER" id="PTHR23407:SF1">
    <property type="entry name" value="5-FORMYLTETRAHYDROFOLATE CYCLO-LIGASE"/>
    <property type="match status" value="1"/>
</dbReference>
<comment type="catalytic activity">
    <reaction evidence="4 7">
        <text>(6S)-5-formyl-5,6,7,8-tetrahydrofolate + ATP = (6R)-5,10-methenyltetrahydrofolate + ADP + phosphate</text>
        <dbReference type="Rhea" id="RHEA:10488"/>
        <dbReference type="ChEBI" id="CHEBI:30616"/>
        <dbReference type="ChEBI" id="CHEBI:43474"/>
        <dbReference type="ChEBI" id="CHEBI:57455"/>
        <dbReference type="ChEBI" id="CHEBI:57457"/>
        <dbReference type="ChEBI" id="CHEBI:456216"/>
        <dbReference type="EC" id="6.3.3.2"/>
    </reaction>
</comment>
<sequence>MLSKISNFSSNHSVDKFVLSQNFSNFVGNFAEEEIYKRKKEMRKEIKKKLQKIKSEEIETRSKKIVEKLFEHPKFLNSKSISVFVSSKKLKEVETKEIIKKILKDGVKKCFVPRIESIEKSEMKMYRIYDEEDYQEMIAKGDKKELFEPNPFYKSKGREEAIDSKTLDLILVPGLGFDYKNHRLGRGKGFYDNYIQKCNQFYSLFSLPKPYLIGLAFAEQLVKEIPVTKNDKNLDEVITDED</sequence>
<dbReference type="AlphaFoldDB" id="A0A9Q0LBL0"/>
<dbReference type="EMBL" id="JAPDFW010000117">
    <property type="protein sequence ID" value="KAJ5068270.1"/>
    <property type="molecule type" value="Genomic_DNA"/>
</dbReference>
<dbReference type="PANTHER" id="PTHR23407">
    <property type="entry name" value="ATPASE INHIBITOR/5-FORMYLTETRAHYDROFOLATE CYCLO-LIGASE"/>
    <property type="match status" value="1"/>
</dbReference>
<accession>A0A9Q0LBL0</accession>
<dbReference type="OMA" id="DKWGIPT"/>
<organism evidence="8 9">
    <name type="scientific">Anaeramoeba ignava</name>
    <name type="common">Anaerobic marine amoeba</name>
    <dbReference type="NCBI Taxonomy" id="1746090"/>
    <lineage>
        <taxon>Eukaryota</taxon>
        <taxon>Metamonada</taxon>
        <taxon>Anaeramoebidae</taxon>
        <taxon>Anaeramoeba</taxon>
    </lineage>
</organism>
<feature type="binding site" evidence="6">
    <location>
        <position position="92"/>
    </location>
    <ligand>
        <name>substrate</name>
    </ligand>
</feature>
<gene>
    <name evidence="8" type="ORF">M0811_12382</name>
</gene>
<keyword evidence="7" id="KW-0460">Magnesium</keyword>
<dbReference type="SUPFAM" id="SSF100950">
    <property type="entry name" value="NagB/RpiA/CoA transferase-like"/>
    <property type="match status" value="1"/>
</dbReference>
<evidence type="ECO:0000256" key="1">
    <source>
        <dbReference type="ARBA" id="ARBA00010638"/>
    </source>
</evidence>
<dbReference type="GO" id="GO:0030272">
    <property type="term" value="F:5-formyltetrahydrofolate cyclo-ligase activity"/>
    <property type="evidence" value="ECO:0007669"/>
    <property type="project" value="UniProtKB-EC"/>
</dbReference>
<dbReference type="EC" id="6.3.3.2" evidence="5 7"/>
<dbReference type="GO" id="GO:0009396">
    <property type="term" value="P:folic acid-containing compound biosynthetic process"/>
    <property type="evidence" value="ECO:0007669"/>
    <property type="project" value="TreeGrafter"/>
</dbReference>
<evidence type="ECO:0000256" key="2">
    <source>
        <dbReference type="ARBA" id="ARBA00022741"/>
    </source>
</evidence>